<dbReference type="Proteomes" id="UP000887116">
    <property type="component" value="Unassembled WGS sequence"/>
</dbReference>
<evidence type="ECO:0000256" key="4">
    <source>
        <dbReference type="ARBA" id="ARBA00023136"/>
    </source>
</evidence>
<protein>
    <submittedName>
        <fullName evidence="7">GPS domain-containing protein</fullName>
    </submittedName>
</protein>
<evidence type="ECO:0000256" key="2">
    <source>
        <dbReference type="ARBA" id="ARBA00022692"/>
    </source>
</evidence>
<evidence type="ECO:0000256" key="5">
    <source>
        <dbReference type="SAM" id="MobiDB-lite"/>
    </source>
</evidence>
<dbReference type="AlphaFoldDB" id="A0A8X6KVD9"/>
<sequence length="292" mass="32264">AKIPTSVLARGHSNTAEALQLCNSDSDVSKRVKNVLEFFVEKISSTVPLGSKVVLSSKYPGYPSTLIFRQLLERTPIYIKALSDNGLMEGSVRFEDAVREKVRNRKCKKKAADCEGVVVALTLYPSQAPYPPKPKRTSPVMDVTLRKPEDGLPLSVSDVPNAIKIALTHKGNVTEAQEKGIIYKCSFWDEKLKEWSSEDIVTYGVDGNVMKCWSSHLTVFAVIETYGGLSTGAIVGIVVTVLMGIFIIMMFAFFFFRKKQAAKTRVSHETLPRRDKLQSSNGSTVKVKAITP</sequence>
<dbReference type="OrthoDB" id="6418648at2759"/>
<dbReference type="Pfam" id="PF01825">
    <property type="entry name" value="GPS"/>
    <property type="match status" value="1"/>
</dbReference>
<organism evidence="7 8">
    <name type="scientific">Trichonephila clavata</name>
    <name type="common">Joro spider</name>
    <name type="synonym">Nephila clavata</name>
    <dbReference type="NCBI Taxonomy" id="2740835"/>
    <lineage>
        <taxon>Eukaryota</taxon>
        <taxon>Metazoa</taxon>
        <taxon>Ecdysozoa</taxon>
        <taxon>Arthropoda</taxon>
        <taxon>Chelicerata</taxon>
        <taxon>Arachnida</taxon>
        <taxon>Araneae</taxon>
        <taxon>Araneomorphae</taxon>
        <taxon>Entelegynae</taxon>
        <taxon>Araneoidea</taxon>
        <taxon>Nephilidae</taxon>
        <taxon>Trichonephila</taxon>
    </lineage>
</organism>
<feature type="region of interest" description="Disordered" evidence="5">
    <location>
        <begin position="272"/>
        <end position="292"/>
    </location>
</feature>
<dbReference type="EMBL" id="BMAO01003072">
    <property type="protein sequence ID" value="GFQ85531.1"/>
    <property type="molecule type" value="Genomic_DNA"/>
</dbReference>
<gene>
    <name evidence="7" type="primary">NCL1_52484</name>
    <name evidence="7" type="ORF">TNCT_697201</name>
</gene>
<evidence type="ECO:0000256" key="1">
    <source>
        <dbReference type="ARBA" id="ARBA00004370"/>
    </source>
</evidence>
<evidence type="ECO:0000256" key="3">
    <source>
        <dbReference type="ARBA" id="ARBA00022989"/>
    </source>
</evidence>
<dbReference type="Gene3D" id="2.60.220.50">
    <property type="match status" value="1"/>
</dbReference>
<dbReference type="GO" id="GO:0016020">
    <property type="term" value="C:membrane"/>
    <property type="evidence" value="ECO:0007669"/>
    <property type="project" value="UniProtKB-SubCell"/>
</dbReference>
<evidence type="ECO:0000256" key="6">
    <source>
        <dbReference type="SAM" id="Phobius"/>
    </source>
</evidence>
<keyword evidence="4 6" id="KW-0472">Membrane</keyword>
<accession>A0A8X6KVD9</accession>
<comment type="caution">
    <text evidence="7">The sequence shown here is derived from an EMBL/GenBank/DDBJ whole genome shotgun (WGS) entry which is preliminary data.</text>
</comment>
<name>A0A8X6KVD9_TRICU</name>
<reference evidence="7" key="1">
    <citation type="submission" date="2020-07" db="EMBL/GenBank/DDBJ databases">
        <title>Multicomponent nature underlies the extraordinary mechanical properties of spider dragline silk.</title>
        <authorList>
            <person name="Kono N."/>
            <person name="Nakamura H."/>
            <person name="Mori M."/>
            <person name="Yoshida Y."/>
            <person name="Ohtoshi R."/>
            <person name="Malay A.D."/>
            <person name="Moran D.A.P."/>
            <person name="Tomita M."/>
            <person name="Numata K."/>
            <person name="Arakawa K."/>
        </authorList>
    </citation>
    <scope>NUCLEOTIDE SEQUENCE</scope>
</reference>
<evidence type="ECO:0000313" key="8">
    <source>
        <dbReference type="Proteomes" id="UP000887116"/>
    </source>
</evidence>
<dbReference type="InterPro" id="IPR046338">
    <property type="entry name" value="GAIN_dom_sf"/>
</dbReference>
<feature type="non-terminal residue" evidence="7">
    <location>
        <position position="1"/>
    </location>
</feature>
<dbReference type="InterPro" id="IPR000203">
    <property type="entry name" value="GPS"/>
</dbReference>
<keyword evidence="8" id="KW-1185">Reference proteome</keyword>
<keyword evidence="2 6" id="KW-0812">Transmembrane</keyword>
<feature type="transmembrane region" description="Helical" evidence="6">
    <location>
        <begin position="233"/>
        <end position="256"/>
    </location>
</feature>
<comment type="subcellular location">
    <subcellularLocation>
        <location evidence="1">Membrane</location>
    </subcellularLocation>
</comment>
<proteinExistence type="predicted"/>
<evidence type="ECO:0000313" key="7">
    <source>
        <dbReference type="EMBL" id="GFQ85531.1"/>
    </source>
</evidence>
<keyword evidence="3 6" id="KW-1133">Transmembrane helix</keyword>